<dbReference type="InterPro" id="IPR017927">
    <property type="entry name" value="FAD-bd_FR_type"/>
</dbReference>
<dbReference type="PIRSF" id="PIRSF006816">
    <property type="entry name" value="Cyc3_hyd_g"/>
    <property type="match status" value="1"/>
</dbReference>
<dbReference type="Pfam" id="PF00175">
    <property type="entry name" value="NAD_binding_1"/>
    <property type="match status" value="1"/>
</dbReference>
<reference evidence="3 4" key="1">
    <citation type="submission" date="2019-10" db="EMBL/GenBank/DDBJ databases">
        <title>A soil myxobacterium in the family Polyangiaceae.</title>
        <authorList>
            <person name="Li Y."/>
            <person name="Wang J."/>
        </authorList>
    </citation>
    <scope>NUCLEOTIDE SEQUENCE [LARGE SCALE GENOMIC DNA]</scope>
    <source>
        <strain evidence="3 4">DSM 14734</strain>
    </source>
</reference>
<comment type="cofactor">
    <cofactor evidence="1">
        <name>[2Fe-2S] cluster</name>
        <dbReference type="ChEBI" id="CHEBI:190135"/>
    </cofactor>
    <text evidence="1">Binds 1 [2Fe-2S] cluster per subunit.</text>
</comment>
<dbReference type="SUPFAM" id="SSF52343">
    <property type="entry name" value="Ferredoxin reductase-like, C-terminal NADP-linked domain"/>
    <property type="match status" value="1"/>
</dbReference>
<dbReference type="Gene3D" id="3.40.50.80">
    <property type="entry name" value="Nucleotide-binding domain of ferredoxin-NADP reductase (FNR) module"/>
    <property type="match status" value="1"/>
</dbReference>
<comment type="caution">
    <text evidence="3">The sequence shown here is derived from an EMBL/GenBank/DDBJ whole genome shotgun (WGS) entry which is preliminary data.</text>
</comment>
<dbReference type="SUPFAM" id="SSF63380">
    <property type="entry name" value="Riboflavin synthase domain-like"/>
    <property type="match status" value="1"/>
</dbReference>
<evidence type="ECO:0000313" key="4">
    <source>
        <dbReference type="Proteomes" id="UP000440224"/>
    </source>
</evidence>
<keyword evidence="1" id="KW-0479">Metal-binding</keyword>
<dbReference type="AlphaFoldDB" id="A0A6N7PTZ2"/>
<feature type="binding site" evidence="1">
    <location>
        <position position="247"/>
    </location>
    <ligand>
        <name>[2Fe-2S] cluster</name>
        <dbReference type="ChEBI" id="CHEBI:190135"/>
    </ligand>
</feature>
<evidence type="ECO:0000259" key="2">
    <source>
        <dbReference type="PROSITE" id="PS51384"/>
    </source>
</evidence>
<dbReference type="EMBL" id="WJIE01000005">
    <property type="protein sequence ID" value="MRG93725.1"/>
    <property type="molecule type" value="Genomic_DNA"/>
</dbReference>
<dbReference type="PRINTS" id="PR00406">
    <property type="entry name" value="CYTB5RDTASE"/>
</dbReference>
<dbReference type="PANTHER" id="PTHR43513:SF1">
    <property type="entry name" value="ANAEROBIC SULFITE REDUCTASE SUBUNIT B"/>
    <property type="match status" value="1"/>
</dbReference>
<keyword evidence="1" id="KW-0408">Iron</keyword>
<dbReference type="Pfam" id="PF10418">
    <property type="entry name" value="DHODB_Fe-S_bind"/>
    <property type="match status" value="1"/>
</dbReference>
<accession>A0A6N7PTZ2</accession>
<feature type="domain" description="FAD-binding FR-type" evidence="2">
    <location>
        <begin position="14"/>
        <end position="111"/>
    </location>
</feature>
<dbReference type="GO" id="GO:0050660">
    <property type="term" value="F:flavin adenine dinucleotide binding"/>
    <property type="evidence" value="ECO:0007669"/>
    <property type="project" value="InterPro"/>
</dbReference>
<dbReference type="InterPro" id="IPR012165">
    <property type="entry name" value="Cyt_c3_hydrogenase_gsu"/>
</dbReference>
<evidence type="ECO:0000313" key="3">
    <source>
        <dbReference type="EMBL" id="MRG93725.1"/>
    </source>
</evidence>
<dbReference type="GO" id="GO:0046872">
    <property type="term" value="F:metal ion binding"/>
    <property type="evidence" value="ECO:0007669"/>
    <property type="project" value="UniProtKB-KW"/>
</dbReference>
<gene>
    <name evidence="3" type="ORF">GF068_17670</name>
</gene>
<dbReference type="InterPro" id="IPR017938">
    <property type="entry name" value="Riboflavin_synthase-like_b-brl"/>
</dbReference>
<dbReference type="CDD" id="cd06221">
    <property type="entry name" value="sulfite_reductase_like"/>
    <property type="match status" value="1"/>
</dbReference>
<sequence length="283" mass="31263">MTASLSLMKRPDPMLPEPMRITRVKRETPGVFTFDFDVSARGGFSFLPGQFNMLYPFGAGESAISISGDPAEPERLVHTIRAVGAVTRVLERLGRGDVVGVRGPFGRAWPMHEAAGKDLVVIAGGIGLAPLRPVVYHALRHRASFGRVVLLYGTRTPDDLLYRKEIERWRGKFDMEVEVTVDAAGKDWRGNTGVVTKLIGRAAFDPANAVAMLCGPEIMMRFCARELERLGVPLADVWVTMERNMRCGAGLCGHCQFGPTFVCKDGPVYRYPEVERLLSVREV</sequence>
<evidence type="ECO:0000256" key="1">
    <source>
        <dbReference type="PIRSR" id="PIRSR006816-2"/>
    </source>
</evidence>
<dbReference type="InterPro" id="IPR039261">
    <property type="entry name" value="FNR_nucleotide-bd"/>
</dbReference>
<keyword evidence="1" id="KW-0411">Iron-sulfur</keyword>
<dbReference type="PANTHER" id="PTHR43513">
    <property type="entry name" value="DIHYDROOROTATE DEHYDROGENASE B (NAD(+)), ELECTRON TRANSFER SUBUNIT"/>
    <property type="match status" value="1"/>
</dbReference>
<name>A0A6N7PTZ2_9BACT</name>
<dbReference type="PRINTS" id="PR00371">
    <property type="entry name" value="FPNCR"/>
</dbReference>
<dbReference type="PROSITE" id="PS51384">
    <property type="entry name" value="FAD_FR"/>
    <property type="match status" value="1"/>
</dbReference>
<dbReference type="Proteomes" id="UP000440224">
    <property type="component" value="Unassembled WGS sequence"/>
</dbReference>
<keyword evidence="4" id="KW-1185">Reference proteome</keyword>
<keyword evidence="1" id="KW-0001">2Fe-2S</keyword>
<dbReference type="InterPro" id="IPR050353">
    <property type="entry name" value="PyrK_electron_transfer"/>
</dbReference>
<dbReference type="Gene3D" id="2.40.30.10">
    <property type="entry name" value="Translation factors"/>
    <property type="match status" value="1"/>
</dbReference>
<dbReference type="RefSeq" id="WP_153820589.1">
    <property type="nucleotide sequence ID" value="NZ_WJIE01000005.1"/>
</dbReference>
<organism evidence="3 4">
    <name type="scientific">Polyangium spumosum</name>
    <dbReference type="NCBI Taxonomy" id="889282"/>
    <lineage>
        <taxon>Bacteria</taxon>
        <taxon>Pseudomonadati</taxon>
        <taxon>Myxococcota</taxon>
        <taxon>Polyangia</taxon>
        <taxon>Polyangiales</taxon>
        <taxon>Polyangiaceae</taxon>
        <taxon>Polyangium</taxon>
    </lineage>
</organism>
<dbReference type="GO" id="GO:0006221">
    <property type="term" value="P:pyrimidine nucleotide biosynthetic process"/>
    <property type="evidence" value="ECO:0007669"/>
    <property type="project" value="InterPro"/>
</dbReference>
<proteinExistence type="predicted"/>
<dbReference type="GO" id="GO:0016491">
    <property type="term" value="F:oxidoreductase activity"/>
    <property type="evidence" value="ECO:0007669"/>
    <property type="project" value="InterPro"/>
</dbReference>
<feature type="binding site" evidence="1">
    <location>
        <position position="263"/>
    </location>
    <ligand>
        <name>[2Fe-2S] cluster</name>
        <dbReference type="ChEBI" id="CHEBI:190135"/>
    </ligand>
</feature>
<feature type="binding site" evidence="1">
    <location>
        <position position="255"/>
    </location>
    <ligand>
        <name>[2Fe-2S] cluster</name>
        <dbReference type="ChEBI" id="CHEBI:190135"/>
    </ligand>
</feature>
<dbReference type="InterPro" id="IPR001709">
    <property type="entry name" value="Flavoprot_Pyr_Nucl_cyt_Rdtase"/>
</dbReference>
<dbReference type="InterPro" id="IPR001433">
    <property type="entry name" value="OxRdtase_FAD/NAD-bd"/>
</dbReference>
<dbReference type="InterPro" id="IPR019480">
    <property type="entry name" value="Dihydroorotate_DH_Fe-S-bd"/>
</dbReference>
<dbReference type="OrthoDB" id="9806195at2"/>
<protein>
    <submittedName>
        <fullName evidence="3">Ni/Fe hydrogenase subunit gamma</fullName>
    </submittedName>
</protein>
<dbReference type="GO" id="GO:0051537">
    <property type="term" value="F:2 iron, 2 sulfur cluster binding"/>
    <property type="evidence" value="ECO:0007669"/>
    <property type="project" value="UniProtKB-KW"/>
</dbReference>
<feature type="binding site" evidence="1">
    <location>
        <position position="252"/>
    </location>
    <ligand>
        <name>[2Fe-2S] cluster</name>
        <dbReference type="ChEBI" id="CHEBI:190135"/>
    </ligand>
</feature>